<feature type="coiled-coil region" evidence="1">
    <location>
        <begin position="220"/>
        <end position="296"/>
    </location>
</feature>
<proteinExistence type="predicted"/>
<reference evidence="3" key="1">
    <citation type="submission" date="2023-03" db="EMBL/GenBank/DDBJ databases">
        <title>Complete genome of Cladonia borealis.</title>
        <authorList>
            <person name="Park H."/>
        </authorList>
    </citation>
    <scope>NUCLEOTIDE SEQUENCE</scope>
    <source>
        <strain evidence="3">ANT050790</strain>
    </source>
</reference>
<evidence type="ECO:0000256" key="2">
    <source>
        <dbReference type="SAM" id="MobiDB-lite"/>
    </source>
</evidence>
<protein>
    <submittedName>
        <fullName evidence="3">Uncharacterized protein</fullName>
    </submittedName>
</protein>
<dbReference type="Proteomes" id="UP001166286">
    <property type="component" value="Unassembled WGS sequence"/>
</dbReference>
<evidence type="ECO:0000313" key="4">
    <source>
        <dbReference type="Proteomes" id="UP001166286"/>
    </source>
</evidence>
<evidence type="ECO:0000256" key="1">
    <source>
        <dbReference type="SAM" id="Coils"/>
    </source>
</evidence>
<dbReference type="AlphaFoldDB" id="A0AA39QZ77"/>
<gene>
    <name evidence="3" type="ORF">JMJ35_006948</name>
</gene>
<comment type="caution">
    <text evidence="3">The sequence shown here is derived from an EMBL/GenBank/DDBJ whole genome shotgun (WGS) entry which is preliminary data.</text>
</comment>
<dbReference type="EMBL" id="JAFEKC020000015">
    <property type="protein sequence ID" value="KAK0510516.1"/>
    <property type="molecule type" value="Genomic_DNA"/>
</dbReference>
<feature type="compositionally biased region" description="Polar residues" evidence="2">
    <location>
        <begin position="386"/>
        <end position="400"/>
    </location>
</feature>
<feature type="region of interest" description="Disordered" evidence="2">
    <location>
        <begin position="353"/>
        <end position="406"/>
    </location>
</feature>
<organism evidence="3 4">
    <name type="scientific">Cladonia borealis</name>
    <dbReference type="NCBI Taxonomy" id="184061"/>
    <lineage>
        <taxon>Eukaryota</taxon>
        <taxon>Fungi</taxon>
        <taxon>Dikarya</taxon>
        <taxon>Ascomycota</taxon>
        <taxon>Pezizomycotina</taxon>
        <taxon>Lecanoromycetes</taxon>
        <taxon>OSLEUM clade</taxon>
        <taxon>Lecanoromycetidae</taxon>
        <taxon>Lecanorales</taxon>
        <taxon>Lecanorineae</taxon>
        <taxon>Cladoniaceae</taxon>
        <taxon>Cladonia</taxon>
    </lineage>
</organism>
<feature type="coiled-coil region" evidence="1">
    <location>
        <begin position="62"/>
        <end position="134"/>
    </location>
</feature>
<keyword evidence="1" id="KW-0175">Coiled coil</keyword>
<sequence length="523" mass="59889">MAHSDPIAGLETQITQVNGQFREIIELLAQSSPPIVTQSTINGFSDVLLKTTEDFESYRQRLSTLSERELVMEKEKRDLEQKTLAFAEKERIFAEKMTKRLELEQQSQKRAQELKKREDELKKKETEINMKERLLLDRTRVIDRRESNIDRLAEDSRSEFEKAFEAQLSLDERKETVVAAEGRAAADEQALERWQDFLQQKHSHLLELHTIMNDLRVAARREHNQAIEELNEELHKAHDIVNSAKALEKSVTNQYQRAKDMLAELTRTYESVLRNYERMLKHIEAEKETIARLDKDSSMLSSTTSNTNRELGHLLDKANELTDSLVVVRSDINEQEARLDTFLGRIGQLIDPSNEIASSPEKGPPAKRQRSSRPVGLAPTEASEDPFTSQTLLPSSQAGPSSGIDPSGLINASEFIKEVWGQIQFPSDWQAHDSNSLLGIFLKNEKKDFHWRPDGTLIRGAKWTKEGDQRSICLIREFSRKKPNFAEGNEKPCDECKKKGGPCVNVSWADEAGEKKWLLMKRK</sequence>
<accession>A0AA39QZ77</accession>
<evidence type="ECO:0000313" key="3">
    <source>
        <dbReference type="EMBL" id="KAK0510516.1"/>
    </source>
</evidence>
<name>A0AA39QZ77_9LECA</name>
<keyword evidence="4" id="KW-1185">Reference proteome</keyword>